<dbReference type="PANTHER" id="PTHR43685">
    <property type="entry name" value="GLYCOSYLTRANSFERASE"/>
    <property type="match status" value="1"/>
</dbReference>
<dbReference type="PANTHER" id="PTHR43685:SF3">
    <property type="entry name" value="SLR2126 PROTEIN"/>
    <property type="match status" value="1"/>
</dbReference>
<dbReference type="Pfam" id="PF02709">
    <property type="entry name" value="Glyco_transf_7C"/>
    <property type="match status" value="1"/>
</dbReference>
<reference evidence="4 5" key="1">
    <citation type="journal article" date="2021" name="J. Biosci. Bioeng.">
        <title>Identification and characterization of a chc gene cluster responsible for the aromatization pathway of cyclohexanecarboxylate degradation in Sinomonas cyclohexanicum ATCC 51369.</title>
        <authorList>
            <person name="Yamamoto T."/>
            <person name="Hasegawa Y."/>
            <person name="Lau P.C.K."/>
            <person name="Iwaki H."/>
        </authorList>
    </citation>
    <scope>NUCLEOTIDE SEQUENCE [LARGE SCALE GENOMIC DNA]</scope>
    <source>
        <strain evidence="4 5">ATCC 51369</strain>
    </source>
</reference>
<evidence type="ECO:0008006" key="6">
    <source>
        <dbReference type="Google" id="ProtNLM"/>
    </source>
</evidence>
<proteinExistence type="predicted"/>
<evidence type="ECO:0000313" key="4">
    <source>
        <dbReference type="EMBL" id="BCT77056.1"/>
    </source>
</evidence>
<evidence type="ECO:0000259" key="3">
    <source>
        <dbReference type="Pfam" id="PF02709"/>
    </source>
</evidence>
<dbReference type="Gene3D" id="3.90.550.10">
    <property type="entry name" value="Spore Coat Polysaccharide Biosynthesis Protein SpsA, Chain A"/>
    <property type="match status" value="1"/>
</dbReference>
<dbReference type="InterPro" id="IPR027791">
    <property type="entry name" value="Galactosyl_T_C"/>
</dbReference>
<sequence>MSRPTASVIVPSRGGARRLPVLFGALEGQDTDDFEVIVVADGDIDGTAAVVDEWSSRLPVRVIVFPENRGRSVALNTGAGAALGDVLIRADDDLEPSADYVSRHLDQHRQGDVGAIGIYLNQLPDTPYARSYGRAADIRFRSEALAAPRSMQWRYWAGNVSVAREVHERIGGYDERYRRYGWEDVDYGYRLHRGGVDVRIVPELSTTHHVAASTTTIRALRALHSGAARETFVGIHGEEALPSSAQTRGAWNRLVWAGAALATERSLRAYGGAVDAVASLLPARVAEKLVALGVESAGLAGIRNPARARTSF</sequence>
<name>A0ABM7PXM6_SINCY</name>
<keyword evidence="1" id="KW-0808">Transferase</keyword>
<dbReference type="Pfam" id="PF00535">
    <property type="entry name" value="Glycos_transf_2"/>
    <property type="match status" value="1"/>
</dbReference>
<keyword evidence="5" id="KW-1185">Reference proteome</keyword>
<dbReference type="SUPFAM" id="SSF53448">
    <property type="entry name" value="Nucleotide-diphospho-sugar transferases"/>
    <property type="match status" value="1"/>
</dbReference>
<feature type="domain" description="Galactosyltransferase C-terminal" evidence="3">
    <location>
        <begin position="148"/>
        <end position="203"/>
    </location>
</feature>
<evidence type="ECO:0000256" key="1">
    <source>
        <dbReference type="ARBA" id="ARBA00022679"/>
    </source>
</evidence>
<dbReference type="InterPro" id="IPR029044">
    <property type="entry name" value="Nucleotide-diphossugar_trans"/>
</dbReference>
<accession>A0ABM7PXM6</accession>
<gene>
    <name evidence="4" type="ORF">SCMU_28980</name>
</gene>
<dbReference type="EMBL" id="AP024525">
    <property type="protein sequence ID" value="BCT77056.1"/>
    <property type="molecule type" value="Genomic_DNA"/>
</dbReference>
<dbReference type="InterPro" id="IPR050834">
    <property type="entry name" value="Glycosyltransf_2"/>
</dbReference>
<evidence type="ECO:0000259" key="2">
    <source>
        <dbReference type="Pfam" id="PF00535"/>
    </source>
</evidence>
<dbReference type="Proteomes" id="UP001319861">
    <property type="component" value="Chromosome"/>
</dbReference>
<dbReference type="InterPro" id="IPR001173">
    <property type="entry name" value="Glyco_trans_2-like"/>
</dbReference>
<evidence type="ECO:0000313" key="5">
    <source>
        <dbReference type="Proteomes" id="UP001319861"/>
    </source>
</evidence>
<feature type="domain" description="Glycosyltransferase 2-like" evidence="2">
    <location>
        <begin position="7"/>
        <end position="121"/>
    </location>
</feature>
<organism evidence="4 5">
    <name type="scientific">Sinomonas cyclohexanicum</name>
    <name type="common">Corynebacterium cyclohexanicum</name>
    <dbReference type="NCBI Taxonomy" id="322009"/>
    <lineage>
        <taxon>Bacteria</taxon>
        <taxon>Bacillati</taxon>
        <taxon>Actinomycetota</taxon>
        <taxon>Actinomycetes</taxon>
        <taxon>Micrococcales</taxon>
        <taxon>Micrococcaceae</taxon>
        <taxon>Sinomonas</taxon>
    </lineage>
</organism>
<protein>
    <recommendedName>
        <fullName evidence="6">Glycosyltransferase family 2 protein</fullName>
    </recommendedName>
</protein>
<dbReference type="RefSeq" id="WP_229229804.1">
    <property type="nucleotide sequence ID" value="NZ_AP024525.1"/>
</dbReference>